<dbReference type="EMBL" id="JBHSIY010000006">
    <property type="protein sequence ID" value="MFC4866336.1"/>
    <property type="molecule type" value="Genomic_DNA"/>
</dbReference>
<dbReference type="Pfam" id="PF09344">
    <property type="entry name" value="Cas_CT1975"/>
    <property type="match status" value="1"/>
</dbReference>
<proteinExistence type="predicted"/>
<evidence type="ECO:0000313" key="1">
    <source>
        <dbReference type="EMBL" id="MFC4866336.1"/>
    </source>
</evidence>
<gene>
    <name evidence="1" type="primary">cas7e</name>
    <name evidence="1" type="ORF">ACFPCZ_06810</name>
</gene>
<evidence type="ECO:0000313" key="2">
    <source>
        <dbReference type="Proteomes" id="UP001595858"/>
    </source>
</evidence>
<comment type="caution">
    <text evidence="1">The sequence shown here is derived from an EMBL/GenBank/DDBJ whole genome shotgun (WGS) entry which is preliminary data.</text>
</comment>
<protein>
    <submittedName>
        <fullName evidence="1">Type I-E CRISPR-associated protein Cas7/Cse4/CasC</fullName>
    </submittedName>
</protein>
<reference evidence="2" key="1">
    <citation type="journal article" date="2019" name="Int. J. Syst. Evol. Microbiol.">
        <title>The Global Catalogue of Microorganisms (GCM) 10K type strain sequencing project: providing services to taxonomists for standard genome sequencing and annotation.</title>
        <authorList>
            <consortium name="The Broad Institute Genomics Platform"/>
            <consortium name="The Broad Institute Genome Sequencing Center for Infectious Disease"/>
            <person name="Wu L."/>
            <person name="Ma J."/>
        </authorList>
    </citation>
    <scope>NUCLEOTIDE SEQUENCE [LARGE SCALE GENOMIC DNA]</scope>
    <source>
        <strain evidence="2">CGMCC 4.7304</strain>
    </source>
</reference>
<keyword evidence="2" id="KW-1185">Reference proteome</keyword>
<dbReference type="RefSeq" id="WP_344139907.1">
    <property type="nucleotide sequence ID" value="NZ_BAAAQI010000001.1"/>
</dbReference>
<dbReference type="InterPro" id="IPR010148">
    <property type="entry name" value="CRISPR-assoc_prot_CT1975"/>
</dbReference>
<sequence length="378" mass="40494">MSTPAYLDIHALQTLPYSNVNRDDLGLPKVVEYGGRERTRVSSQSWKRAVRHQVETRLGDPAVRTRRIIAAVAERLTARGWDADLAELAGRQVVAAAGKGIKLEQDKEGQAPSTSVLLYLPAAGLDELADLAAGYENELRAVAGKKTPKPVLPSERVAAILRSRNATINLFGRMLAELPGADVDGAVQFAHAFTVHGTDVETDFFTAVDDIRGPAEDRGSGHMNVGQFSAGTFYRYANVNLSALLTNLDGDTTAARELVAEFLAAFLATVPGGKQTATAAMTIPELVYVAVRTDRPISFAPAFEKPITSTHGYSAAAQSALSSYAQNLHTLWGEEDLHYSAHAGLEAADDKLPGLGQRRPSYPALRAEAIDAAFGAER</sequence>
<name>A0ABV9SGD9_9ACTN</name>
<organism evidence="1 2">
    <name type="scientific">Streptomonospora arabica</name>
    <dbReference type="NCBI Taxonomy" id="412417"/>
    <lineage>
        <taxon>Bacteria</taxon>
        <taxon>Bacillati</taxon>
        <taxon>Actinomycetota</taxon>
        <taxon>Actinomycetes</taxon>
        <taxon>Streptosporangiales</taxon>
        <taxon>Nocardiopsidaceae</taxon>
        <taxon>Streptomonospora</taxon>
    </lineage>
</organism>
<accession>A0ABV9SGD9</accession>
<dbReference type="Proteomes" id="UP001595858">
    <property type="component" value="Unassembled WGS sequence"/>
</dbReference>
<dbReference type="NCBIfam" id="TIGR01869">
    <property type="entry name" value="casC_Cse4"/>
    <property type="match status" value="1"/>
</dbReference>